<proteinExistence type="predicted"/>
<feature type="domain" description="TadE-like" evidence="1">
    <location>
        <begin position="1"/>
        <end position="39"/>
    </location>
</feature>
<keyword evidence="5" id="KW-1185">Reference proteome</keyword>
<sequence>MIELALALPLFLLMVLGLAELCDYALQKQRLSQIALQVADNAGRLGSVNLSGPQRLTEAQINDVLLGGTVMSNGLDFTRRGRIILSSLEQNAKKGQWIHWQRCRGGLEHGSSYGFEGAGAENTFFPGMGPAGAPVQAAANRPAMFVEVAYRREPLTFLRVISAPLIIEIAAMPARVERDLTKVDNGADVDVSTC</sequence>
<evidence type="ECO:0000313" key="3">
    <source>
        <dbReference type="EMBL" id="MBB6506162.1"/>
    </source>
</evidence>
<dbReference type="InterPro" id="IPR012495">
    <property type="entry name" value="TadE-like_dom"/>
</dbReference>
<accession>A0A7X0MNY1</accession>
<name>A0A7X0MNY1_9SPHN</name>
<dbReference type="Proteomes" id="UP000560131">
    <property type="component" value="Unassembled WGS sequence"/>
</dbReference>
<dbReference type="AlphaFoldDB" id="A0A7X0MNY1"/>
<evidence type="ECO:0000313" key="5">
    <source>
        <dbReference type="Proteomes" id="UP000560131"/>
    </source>
</evidence>
<reference evidence="3 4" key="2">
    <citation type="submission" date="2020-08" db="EMBL/GenBank/DDBJ databases">
        <title>The Agave Microbiome: Exploring the role of microbial communities in plant adaptations to desert environments.</title>
        <authorList>
            <person name="Partida-Martinez L.P."/>
        </authorList>
    </citation>
    <scope>NUCLEOTIDE SEQUENCE [LARGE SCALE GENOMIC DNA]</scope>
    <source>
        <strain evidence="3 4">AS3.13</strain>
    </source>
</reference>
<evidence type="ECO:0000313" key="4">
    <source>
        <dbReference type="Proteomes" id="UP000522313"/>
    </source>
</evidence>
<dbReference type="EMBL" id="JACIJN010000002">
    <property type="protein sequence ID" value="MBB5725142.1"/>
    <property type="molecule type" value="Genomic_DNA"/>
</dbReference>
<comment type="caution">
    <text evidence="3">The sequence shown here is derived from an EMBL/GenBank/DDBJ whole genome shotgun (WGS) entry which is preliminary data.</text>
</comment>
<reference evidence="2 5" key="1">
    <citation type="submission" date="2020-08" db="EMBL/GenBank/DDBJ databases">
        <title>Genomic Encyclopedia of Type Strains, Phase IV (KMG-IV): sequencing the most valuable type-strain genomes for metagenomic binning, comparative biology and taxonomic classification.</title>
        <authorList>
            <person name="Goeker M."/>
        </authorList>
    </citation>
    <scope>NUCLEOTIDE SEQUENCE [LARGE SCALE GENOMIC DNA]</scope>
    <source>
        <strain evidence="2 5">DSM 101535</strain>
    </source>
</reference>
<organism evidence="3 4">
    <name type="scientific">Sphingomonas endophytica</name>
    <dbReference type="NCBI Taxonomy" id="869719"/>
    <lineage>
        <taxon>Bacteria</taxon>
        <taxon>Pseudomonadati</taxon>
        <taxon>Pseudomonadota</taxon>
        <taxon>Alphaproteobacteria</taxon>
        <taxon>Sphingomonadales</taxon>
        <taxon>Sphingomonadaceae</taxon>
        <taxon>Sphingomonas</taxon>
    </lineage>
</organism>
<evidence type="ECO:0000313" key="2">
    <source>
        <dbReference type="EMBL" id="MBB5725142.1"/>
    </source>
</evidence>
<dbReference type="Proteomes" id="UP000522313">
    <property type="component" value="Unassembled WGS sequence"/>
</dbReference>
<dbReference type="EMBL" id="JACHBT010000018">
    <property type="protein sequence ID" value="MBB6506162.1"/>
    <property type="molecule type" value="Genomic_DNA"/>
</dbReference>
<protein>
    <recommendedName>
        <fullName evidence="1">TadE-like domain-containing protein</fullName>
    </recommendedName>
</protein>
<dbReference type="RefSeq" id="WP_184507500.1">
    <property type="nucleotide sequence ID" value="NZ_BAABAR010000007.1"/>
</dbReference>
<dbReference type="Pfam" id="PF07811">
    <property type="entry name" value="TadE"/>
    <property type="match status" value="1"/>
</dbReference>
<gene>
    <name evidence="3" type="ORF">F4693_003159</name>
    <name evidence="2" type="ORF">FHS97_001050</name>
</gene>
<evidence type="ECO:0000259" key="1">
    <source>
        <dbReference type="Pfam" id="PF07811"/>
    </source>
</evidence>
<reference evidence="3 4" key="3">
    <citation type="submission" date="2020-08" db="EMBL/GenBank/DDBJ databases">
        <authorList>
            <person name="Partida-Martinez L."/>
            <person name="Huntemann M."/>
            <person name="Clum A."/>
            <person name="Wang J."/>
            <person name="Palaniappan K."/>
            <person name="Ritter S."/>
            <person name="Chen I.-M."/>
            <person name="Stamatis D."/>
            <person name="Reddy T."/>
            <person name="O'Malley R."/>
            <person name="Daum C."/>
            <person name="Shapiro N."/>
            <person name="Ivanova N."/>
            <person name="Kyrpides N."/>
            <person name="Woyke T."/>
        </authorList>
    </citation>
    <scope>NUCLEOTIDE SEQUENCE [LARGE SCALE GENOMIC DNA]</scope>
    <source>
        <strain evidence="3 4">AS3.13</strain>
    </source>
</reference>